<dbReference type="CDD" id="cd08029">
    <property type="entry name" value="LA_like_fungal"/>
    <property type="match status" value="1"/>
</dbReference>
<evidence type="ECO:0000256" key="1">
    <source>
        <dbReference type="ARBA" id="ARBA00022884"/>
    </source>
</evidence>
<evidence type="ECO:0000259" key="4">
    <source>
        <dbReference type="PROSITE" id="PS50961"/>
    </source>
</evidence>
<dbReference type="Pfam" id="PF05383">
    <property type="entry name" value="La"/>
    <property type="match status" value="1"/>
</dbReference>
<evidence type="ECO:0000256" key="3">
    <source>
        <dbReference type="SAM" id="MobiDB-lite"/>
    </source>
</evidence>
<gene>
    <name evidence="5" type="ORF">CC86DRAFT_464844</name>
</gene>
<feature type="region of interest" description="Disordered" evidence="3">
    <location>
        <begin position="122"/>
        <end position="152"/>
    </location>
</feature>
<feature type="compositionally biased region" description="Basic and acidic residues" evidence="3">
    <location>
        <begin position="136"/>
        <end position="148"/>
    </location>
</feature>
<evidence type="ECO:0000256" key="2">
    <source>
        <dbReference type="PROSITE-ProRule" id="PRU00332"/>
    </source>
</evidence>
<dbReference type="InterPro" id="IPR036390">
    <property type="entry name" value="WH_DNA-bd_sf"/>
</dbReference>
<proteinExistence type="predicted"/>
<reference evidence="5" key="1">
    <citation type="journal article" date="2020" name="Stud. Mycol.">
        <title>101 Dothideomycetes genomes: a test case for predicting lifestyles and emergence of pathogens.</title>
        <authorList>
            <person name="Haridas S."/>
            <person name="Albert R."/>
            <person name="Binder M."/>
            <person name="Bloem J."/>
            <person name="Labutti K."/>
            <person name="Salamov A."/>
            <person name="Andreopoulos B."/>
            <person name="Baker S."/>
            <person name="Barry K."/>
            <person name="Bills G."/>
            <person name="Bluhm B."/>
            <person name="Cannon C."/>
            <person name="Castanera R."/>
            <person name="Culley D."/>
            <person name="Daum C."/>
            <person name="Ezra D."/>
            <person name="Gonzalez J."/>
            <person name="Henrissat B."/>
            <person name="Kuo A."/>
            <person name="Liang C."/>
            <person name="Lipzen A."/>
            <person name="Lutzoni F."/>
            <person name="Magnuson J."/>
            <person name="Mondo S."/>
            <person name="Nolan M."/>
            <person name="Ohm R."/>
            <person name="Pangilinan J."/>
            <person name="Park H.-J."/>
            <person name="Ramirez L."/>
            <person name="Alfaro M."/>
            <person name="Sun H."/>
            <person name="Tritt A."/>
            <person name="Yoshinaga Y."/>
            <person name="Zwiers L.-H."/>
            <person name="Turgeon B."/>
            <person name="Goodwin S."/>
            <person name="Spatafora J."/>
            <person name="Crous P."/>
            <person name="Grigoriev I."/>
        </authorList>
    </citation>
    <scope>NUCLEOTIDE SEQUENCE</scope>
    <source>
        <strain evidence="5">CBS 113818</strain>
    </source>
</reference>
<dbReference type="PANTHER" id="PTHR22792:SF140">
    <property type="entry name" value="ACHILLES, ISOFORM A"/>
    <property type="match status" value="1"/>
</dbReference>
<evidence type="ECO:0000313" key="6">
    <source>
        <dbReference type="Proteomes" id="UP000799424"/>
    </source>
</evidence>
<dbReference type="GO" id="GO:0031047">
    <property type="term" value="P:regulatory ncRNA-mediated gene silencing"/>
    <property type="evidence" value="ECO:0007669"/>
    <property type="project" value="InterPro"/>
</dbReference>
<sequence>MTTASTQQIASALASHDAVTGTGNNTDFQASGWDTDTEKEIRRQVEYYFSDENLPHDLHMLQCCGGRKNEPVSISRICGFKRMRNFKPKRNVAAVLRQSPFLEVSDDGKLVKRKVPLQGLCRLDEEYQKDPPTGDSHPKHPRSVDPNKKIQQTKTVYPEGMTKNMMKPTGFESTYIEPPMMPAEAANGQDAYSLENPFDERMQFAIQNFKEKRRMHEMYAHVFNKLMRFGGLECSLRVGQGVSNQELAELTDKGEKTRRQITHYLPEDHMDEKKWVVDFAGLAKSFLSSWYSAHYGYAPNTIKNACQVPRSFYNFLRYHNVCPEYDEQLAEALKICDIAEQELPKVYAAGLALPGDFNKSASALFGGAYAGLYAGDKSWAEDMKKGGIQIDQIGIRSEEARIKFGAGVAIMGSDEQGAWLDSLHLETFEHVSASLKTLEHITAGLEVVRIELPSEDTTTLYREQSKISDHKVGGQLEPLGKLFCETWHADDCYEWDLPENKYPDGKPRKATAGRTYEFWMEKSTLEECFVGLKMDAKILVLEGGIAILDDVRETMCSFFTWLPNELWMDRKPKKVIWLPKGLADGDDEVVGEVQANGQAKCRAEAPGGDPFDDEVG</sequence>
<dbReference type="InterPro" id="IPR006630">
    <property type="entry name" value="La_HTH"/>
</dbReference>
<dbReference type="PANTHER" id="PTHR22792">
    <property type="entry name" value="LUPUS LA PROTEIN-RELATED"/>
    <property type="match status" value="1"/>
</dbReference>
<name>A0A6A7A998_9PLEO</name>
<dbReference type="Pfam" id="PF09692">
    <property type="entry name" value="Arb1"/>
    <property type="match status" value="1"/>
</dbReference>
<dbReference type="PROSITE" id="PS50961">
    <property type="entry name" value="HTH_LA"/>
    <property type="match status" value="1"/>
</dbReference>
<keyword evidence="6" id="KW-1185">Reference proteome</keyword>
<organism evidence="5 6">
    <name type="scientific">Ophiobolus disseminans</name>
    <dbReference type="NCBI Taxonomy" id="1469910"/>
    <lineage>
        <taxon>Eukaryota</taxon>
        <taxon>Fungi</taxon>
        <taxon>Dikarya</taxon>
        <taxon>Ascomycota</taxon>
        <taxon>Pezizomycotina</taxon>
        <taxon>Dothideomycetes</taxon>
        <taxon>Pleosporomycetidae</taxon>
        <taxon>Pleosporales</taxon>
        <taxon>Pleosporineae</taxon>
        <taxon>Phaeosphaeriaceae</taxon>
        <taxon>Ophiobolus</taxon>
    </lineage>
</organism>
<keyword evidence="1 2" id="KW-0694">RNA-binding</keyword>
<dbReference type="Gene3D" id="1.10.10.10">
    <property type="entry name" value="Winged helix-like DNA-binding domain superfamily/Winged helix DNA-binding domain"/>
    <property type="match status" value="1"/>
</dbReference>
<dbReference type="SMART" id="SM00715">
    <property type="entry name" value="LA"/>
    <property type="match status" value="1"/>
</dbReference>
<dbReference type="Proteomes" id="UP000799424">
    <property type="component" value="Unassembled WGS sequence"/>
</dbReference>
<dbReference type="OrthoDB" id="435402at2759"/>
<dbReference type="AlphaFoldDB" id="A0A6A7A998"/>
<dbReference type="SUPFAM" id="SSF46785">
    <property type="entry name" value="Winged helix' DNA-binding domain"/>
    <property type="match status" value="1"/>
</dbReference>
<dbReference type="InterPro" id="IPR045180">
    <property type="entry name" value="La_dom_prot"/>
</dbReference>
<dbReference type="InterPro" id="IPR036388">
    <property type="entry name" value="WH-like_DNA-bd_sf"/>
</dbReference>
<feature type="domain" description="HTH La-type RNA-binding" evidence="4">
    <location>
        <begin position="31"/>
        <end position="122"/>
    </location>
</feature>
<dbReference type="GO" id="GO:0003729">
    <property type="term" value="F:mRNA binding"/>
    <property type="evidence" value="ECO:0007669"/>
    <property type="project" value="TreeGrafter"/>
</dbReference>
<dbReference type="GO" id="GO:0033167">
    <property type="term" value="C:ARC complex"/>
    <property type="evidence" value="ECO:0007669"/>
    <property type="project" value="InterPro"/>
</dbReference>
<dbReference type="EMBL" id="MU006221">
    <property type="protein sequence ID" value="KAF2829185.1"/>
    <property type="molecule type" value="Genomic_DNA"/>
</dbReference>
<accession>A0A6A7A998</accession>
<dbReference type="InterPro" id="IPR018606">
    <property type="entry name" value="Arb1"/>
</dbReference>
<protein>
    <recommendedName>
        <fullName evidence="4">HTH La-type RNA-binding domain-containing protein</fullName>
    </recommendedName>
</protein>
<evidence type="ECO:0000313" key="5">
    <source>
        <dbReference type="EMBL" id="KAF2829185.1"/>
    </source>
</evidence>
<feature type="region of interest" description="Disordered" evidence="3">
    <location>
        <begin position="15"/>
        <end position="35"/>
    </location>
</feature>
<feature type="compositionally biased region" description="Polar residues" evidence="3">
    <location>
        <begin position="21"/>
        <end position="34"/>
    </location>
</feature>